<organism evidence="1 2">
    <name type="scientific">Sedimenticola selenatireducens</name>
    <dbReference type="NCBI Taxonomy" id="191960"/>
    <lineage>
        <taxon>Bacteria</taxon>
        <taxon>Pseudomonadati</taxon>
        <taxon>Pseudomonadota</taxon>
        <taxon>Gammaproteobacteria</taxon>
        <taxon>Chromatiales</taxon>
        <taxon>Sedimenticolaceae</taxon>
        <taxon>Sedimenticola</taxon>
    </lineage>
</organism>
<dbReference type="InterPro" id="IPR021482">
    <property type="entry name" value="DUF3135"/>
</dbReference>
<proteinExistence type="predicted"/>
<dbReference type="Proteomes" id="UP000235015">
    <property type="component" value="Unassembled WGS sequence"/>
</dbReference>
<dbReference type="STRING" id="1111735.GCA_000428045_03675"/>
<dbReference type="EMBL" id="PKUN01000010">
    <property type="protein sequence ID" value="PLX61835.1"/>
    <property type="molecule type" value="Genomic_DNA"/>
</dbReference>
<sequence length="124" mass="14171">MYTSFEGFDFDEWVTLAKGDPEAFEKRRAKWLEAAIQRAPDHNKDRLLGLQFQIDMIRQKNRHPLGACMKLSSMMLENWLGELPSAVDAIEAKNESPAKAEVVDLHHFMHSKNKQTSRRGGGES</sequence>
<comment type="caution">
    <text evidence="1">The sequence shown here is derived from an EMBL/GenBank/DDBJ whole genome shotgun (WGS) entry which is preliminary data.</text>
</comment>
<accession>A0A2N6CX35</accession>
<dbReference type="RefSeq" id="WP_273439166.1">
    <property type="nucleotide sequence ID" value="NZ_CAXXYC010000003.1"/>
</dbReference>
<name>A0A2N6CX35_9GAMM</name>
<evidence type="ECO:0000313" key="1">
    <source>
        <dbReference type="EMBL" id="PLX61835.1"/>
    </source>
</evidence>
<reference evidence="1 2" key="1">
    <citation type="submission" date="2017-11" db="EMBL/GenBank/DDBJ databases">
        <title>Genome-resolved metagenomics identifies genetic mobility, metabolic interactions, and unexpected diversity in perchlorate-reducing communities.</title>
        <authorList>
            <person name="Barnum T.P."/>
            <person name="Figueroa I.A."/>
            <person name="Carlstrom C.I."/>
            <person name="Lucas L.N."/>
            <person name="Engelbrektson A.L."/>
            <person name="Coates J.D."/>
        </authorList>
    </citation>
    <scope>NUCLEOTIDE SEQUENCE [LARGE SCALE GENOMIC DNA]</scope>
    <source>
        <strain evidence="1">BM301</strain>
    </source>
</reference>
<protein>
    <submittedName>
        <fullName evidence="1">DUF3135 domain-containing protein</fullName>
    </submittedName>
</protein>
<gene>
    <name evidence="1" type="ORF">C0630_09915</name>
</gene>
<dbReference type="Pfam" id="PF11333">
    <property type="entry name" value="DUF3135"/>
    <property type="match status" value="1"/>
</dbReference>
<evidence type="ECO:0000313" key="2">
    <source>
        <dbReference type="Proteomes" id="UP000235015"/>
    </source>
</evidence>
<dbReference type="AlphaFoldDB" id="A0A2N6CX35"/>